<dbReference type="Proteomes" id="UP000008063">
    <property type="component" value="Unassembled WGS sequence"/>
</dbReference>
<dbReference type="InParanoid" id="F8Q6M4"/>
<dbReference type="AlphaFoldDB" id="F8Q6M4"/>
<feature type="transmembrane region" description="Helical" evidence="1">
    <location>
        <begin position="220"/>
        <end position="240"/>
    </location>
</feature>
<feature type="transmembrane region" description="Helical" evidence="1">
    <location>
        <begin position="21"/>
        <end position="44"/>
    </location>
</feature>
<keyword evidence="4" id="KW-1185">Reference proteome</keyword>
<dbReference type="InterPro" id="IPR045340">
    <property type="entry name" value="DUF6533"/>
</dbReference>
<feature type="transmembrane region" description="Helical" evidence="1">
    <location>
        <begin position="487"/>
        <end position="511"/>
    </location>
</feature>
<organism evidence="4">
    <name type="scientific">Serpula lacrymans var. lacrymans (strain S7.3)</name>
    <name type="common">Dry rot fungus</name>
    <dbReference type="NCBI Taxonomy" id="936435"/>
    <lineage>
        <taxon>Eukaryota</taxon>
        <taxon>Fungi</taxon>
        <taxon>Dikarya</taxon>
        <taxon>Basidiomycota</taxon>
        <taxon>Agaricomycotina</taxon>
        <taxon>Agaricomycetes</taxon>
        <taxon>Agaricomycetidae</taxon>
        <taxon>Boletales</taxon>
        <taxon>Coniophorineae</taxon>
        <taxon>Serpulaceae</taxon>
        <taxon>Serpula</taxon>
    </lineage>
</organism>
<evidence type="ECO:0000313" key="4">
    <source>
        <dbReference type="Proteomes" id="UP000008063"/>
    </source>
</evidence>
<feature type="transmembrane region" description="Helical" evidence="1">
    <location>
        <begin position="64"/>
        <end position="87"/>
    </location>
</feature>
<feature type="transmembrane region" description="Helical" evidence="1">
    <location>
        <begin position="432"/>
        <end position="457"/>
    </location>
</feature>
<sequence length="551" mass="62015">MLLNSTTASNALAGFEELESYVVGFIILRYSSVSATAFYVYNFLLTVGDEVELIWGSRWTVVKVSYFISRYLALGFILYFTTAMVNFDMVTVNLMPSPSLSFIIAILQMRLFALYDHERSAEARFREIGICAGGTINWYALTWTPTMFYDFVLFVLAVFKSIRHHRQISDLNKSWLGINIINVMIRDSLLCFLMNFAVYFTSTILWWVDAVYLQEIIPVWQLVAPAVLATRLVVNIRRFYSDSHSTNITRNGGSIVHQNLSYENNTSGMLFNDQRVEIQEAVFTVAELAIVPNLLEAGIIVTALRTIRCDNLEVIGATAKTIIPKNMPTMLIYFQNNGIGLCNLHVFYAPPPIPQKVNRFCGMLVPSIMKLVKLTSQCHTTYIGLTSNGSPWSLVKISFNITLPLVSLLFFGDFNNYYYYKILSPQFPIHYVVSRIVLLASLFEAVISLIAVEGLLLSYAHSSKFDKSFAAILQMRLFALYDHDKRVTVPITVLFVIMACGLLSMSSFAIYNFNNSRSGTAATHIETCLAGTVQLVEVTPALPSGFLPRLV</sequence>
<protein>
    <recommendedName>
        <fullName evidence="2">DUF6533 domain-containing protein</fullName>
    </recommendedName>
</protein>
<evidence type="ECO:0000256" key="1">
    <source>
        <dbReference type="SAM" id="Phobius"/>
    </source>
</evidence>
<keyword evidence="1" id="KW-1133">Transmembrane helix</keyword>
<gene>
    <name evidence="3" type="ORF">SERLA73DRAFT_162135</name>
</gene>
<keyword evidence="1" id="KW-0472">Membrane</keyword>
<dbReference type="Pfam" id="PF20151">
    <property type="entry name" value="DUF6533"/>
    <property type="match status" value="1"/>
</dbReference>
<evidence type="ECO:0000313" key="3">
    <source>
        <dbReference type="EMBL" id="EGN96262.1"/>
    </source>
</evidence>
<reference evidence="4" key="1">
    <citation type="journal article" date="2011" name="Science">
        <title>The plant cell wall-decomposing machinery underlies the functional diversity of forest fungi.</title>
        <authorList>
            <person name="Eastwood D.C."/>
            <person name="Floudas D."/>
            <person name="Binder M."/>
            <person name="Majcherczyk A."/>
            <person name="Schneider P."/>
            <person name="Aerts A."/>
            <person name="Asiegbu F.O."/>
            <person name="Baker S.E."/>
            <person name="Barry K."/>
            <person name="Bendiksby M."/>
            <person name="Blumentritt M."/>
            <person name="Coutinho P.M."/>
            <person name="Cullen D."/>
            <person name="de Vries R.P."/>
            <person name="Gathman A."/>
            <person name="Goodell B."/>
            <person name="Henrissat B."/>
            <person name="Ihrmark K."/>
            <person name="Kauserud H."/>
            <person name="Kohler A."/>
            <person name="LaButti K."/>
            <person name="Lapidus A."/>
            <person name="Lavin J.L."/>
            <person name="Lee Y.-H."/>
            <person name="Lindquist E."/>
            <person name="Lilly W."/>
            <person name="Lucas S."/>
            <person name="Morin E."/>
            <person name="Murat C."/>
            <person name="Oguiza J.A."/>
            <person name="Park J."/>
            <person name="Pisabarro A.G."/>
            <person name="Riley R."/>
            <person name="Rosling A."/>
            <person name="Salamov A."/>
            <person name="Schmidt O."/>
            <person name="Schmutz J."/>
            <person name="Skrede I."/>
            <person name="Stenlid J."/>
            <person name="Wiebenga A."/>
            <person name="Xie X."/>
            <person name="Kuees U."/>
            <person name="Hibbett D.S."/>
            <person name="Hoffmeister D."/>
            <person name="Hoegberg N."/>
            <person name="Martin F."/>
            <person name="Grigoriev I.V."/>
            <person name="Watkinson S.C."/>
        </authorList>
    </citation>
    <scope>NUCLEOTIDE SEQUENCE [LARGE SCALE GENOMIC DNA]</scope>
    <source>
        <strain evidence="4">strain S7.3</strain>
    </source>
</reference>
<feature type="transmembrane region" description="Helical" evidence="1">
    <location>
        <begin position="189"/>
        <end position="208"/>
    </location>
</feature>
<proteinExistence type="predicted"/>
<dbReference type="HOGENOM" id="CLU_494459_0_0_1"/>
<name>F8Q6M4_SERL3</name>
<feature type="transmembrane region" description="Helical" evidence="1">
    <location>
        <begin position="136"/>
        <end position="159"/>
    </location>
</feature>
<evidence type="ECO:0000259" key="2">
    <source>
        <dbReference type="Pfam" id="PF20151"/>
    </source>
</evidence>
<accession>F8Q6M4</accession>
<dbReference type="EMBL" id="GL945484">
    <property type="protein sequence ID" value="EGN96262.1"/>
    <property type="molecule type" value="Genomic_DNA"/>
</dbReference>
<keyword evidence="1" id="KW-0812">Transmembrane</keyword>
<feature type="domain" description="DUF6533" evidence="2">
    <location>
        <begin position="30"/>
        <end position="74"/>
    </location>
</feature>